<gene>
    <name evidence="1" type="ORF">HPB50_017076</name>
</gene>
<sequence length="217" mass="23718">MAVEVQLIEEPSVVGEVTIPSEGTLSSQDPALVQAWLDSTVSSGAAAGASGLSCKLHCHIFLVVYVLLQQYEVVVYKRYSVFTALNWQQVDSNNAAPLPVMFLLGSEETVAQALLQLHHNAERFAQSLDTSSVFTIHMTSSRTFLDFQALRGMKDATVRQAAALERLAEEVSQQRAVAERQTAALEHLVEELKGFRTIGNLARAISTAFQQQAPESQ</sequence>
<organism evidence="1 2">
    <name type="scientific">Hyalomma asiaticum</name>
    <name type="common">Tick</name>
    <dbReference type="NCBI Taxonomy" id="266040"/>
    <lineage>
        <taxon>Eukaryota</taxon>
        <taxon>Metazoa</taxon>
        <taxon>Ecdysozoa</taxon>
        <taxon>Arthropoda</taxon>
        <taxon>Chelicerata</taxon>
        <taxon>Arachnida</taxon>
        <taxon>Acari</taxon>
        <taxon>Parasitiformes</taxon>
        <taxon>Ixodida</taxon>
        <taxon>Ixodoidea</taxon>
        <taxon>Ixodidae</taxon>
        <taxon>Hyalomminae</taxon>
        <taxon>Hyalomma</taxon>
    </lineage>
</organism>
<accession>A0ACB7SXB0</accession>
<keyword evidence="2" id="KW-1185">Reference proteome</keyword>
<dbReference type="EMBL" id="CM023482">
    <property type="protein sequence ID" value="KAH6939325.1"/>
    <property type="molecule type" value="Genomic_DNA"/>
</dbReference>
<evidence type="ECO:0000313" key="1">
    <source>
        <dbReference type="EMBL" id="KAH6939325.1"/>
    </source>
</evidence>
<name>A0ACB7SXB0_HYAAI</name>
<proteinExistence type="predicted"/>
<evidence type="ECO:0000313" key="2">
    <source>
        <dbReference type="Proteomes" id="UP000821845"/>
    </source>
</evidence>
<dbReference type="Proteomes" id="UP000821845">
    <property type="component" value="Chromosome 2"/>
</dbReference>
<comment type="caution">
    <text evidence="1">The sequence shown here is derived from an EMBL/GenBank/DDBJ whole genome shotgun (WGS) entry which is preliminary data.</text>
</comment>
<protein>
    <submittedName>
        <fullName evidence="1">Uncharacterized protein</fullName>
    </submittedName>
</protein>
<reference evidence="1" key="1">
    <citation type="submission" date="2020-05" db="EMBL/GenBank/DDBJ databases">
        <title>Large-scale comparative analyses of tick genomes elucidate their genetic diversity and vector capacities.</title>
        <authorList>
            <person name="Jia N."/>
            <person name="Wang J."/>
            <person name="Shi W."/>
            <person name="Du L."/>
            <person name="Sun Y."/>
            <person name="Zhan W."/>
            <person name="Jiang J."/>
            <person name="Wang Q."/>
            <person name="Zhang B."/>
            <person name="Ji P."/>
            <person name="Sakyi L.B."/>
            <person name="Cui X."/>
            <person name="Yuan T."/>
            <person name="Jiang B."/>
            <person name="Yang W."/>
            <person name="Lam T.T.-Y."/>
            <person name="Chang Q."/>
            <person name="Ding S."/>
            <person name="Wang X."/>
            <person name="Zhu J."/>
            <person name="Ruan X."/>
            <person name="Zhao L."/>
            <person name="Wei J."/>
            <person name="Que T."/>
            <person name="Du C."/>
            <person name="Cheng J."/>
            <person name="Dai P."/>
            <person name="Han X."/>
            <person name="Huang E."/>
            <person name="Gao Y."/>
            <person name="Liu J."/>
            <person name="Shao H."/>
            <person name="Ye R."/>
            <person name="Li L."/>
            <person name="Wei W."/>
            <person name="Wang X."/>
            <person name="Wang C."/>
            <person name="Yang T."/>
            <person name="Huo Q."/>
            <person name="Li W."/>
            <person name="Guo W."/>
            <person name="Chen H."/>
            <person name="Zhou L."/>
            <person name="Ni X."/>
            <person name="Tian J."/>
            <person name="Zhou Y."/>
            <person name="Sheng Y."/>
            <person name="Liu T."/>
            <person name="Pan Y."/>
            <person name="Xia L."/>
            <person name="Li J."/>
            <person name="Zhao F."/>
            <person name="Cao W."/>
        </authorList>
    </citation>
    <scope>NUCLEOTIDE SEQUENCE</scope>
    <source>
        <strain evidence="1">Hyas-2018</strain>
    </source>
</reference>